<evidence type="ECO:0000313" key="1">
    <source>
        <dbReference type="EMBL" id="MVA96257.1"/>
    </source>
</evidence>
<accession>A0A844QBD0</accession>
<dbReference type="Gene3D" id="2.40.100.20">
    <property type="match status" value="1"/>
</dbReference>
<gene>
    <name evidence="1" type="ORF">GN330_03200</name>
</gene>
<sequence length="168" mass="18046">MTITGSDRPTHVRIGLSGVDLSIRLRLRWDSAPATCKAVLDLLPVRHQVWHAKYANNEIYTLCKMPDPVPAAESLSVYPSRGDLVYLPLPQGVPLPPGIPGVADGELALDLAYFYESGNSLLSGPHGPIPGTIIATAESLDDIDAMAAACRDVWFKGAVGRQMWIEAG</sequence>
<proteinExistence type="predicted"/>
<dbReference type="Pfam" id="PF12903">
    <property type="entry name" value="DUF3830"/>
    <property type="match status" value="1"/>
</dbReference>
<reference evidence="1 2" key="1">
    <citation type="submission" date="2019-12" db="EMBL/GenBank/DDBJ databases">
        <title>Nitratireductor arenosus sp. nov., Isolated from sea sand, Jeju island, South Korea.</title>
        <authorList>
            <person name="Kim W."/>
        </authorList>
    </citation>
    <scope>NUCLEOTIDE SEQUENCE [LARGE SCALE GENOMIC DNA]</scope>
    <source>
        <strain evidence="1 2">CAU 1489</strain>
    </source>
</reference>
<protein>
    <submittedName>
        <fullName evidence="1">DUF3830 family protein</fullName>
    </submittedName>
</protein>
<organism evidence="1 2">
    <name type="scientific">Nitratireductor arenosus</name>
    <dbReference type="NCBI Taxonomy" id="2682096"/>
    <lineage>
        <taxon>Bacteria</taxon>
        <taxon>Pseudomonadati</taxon>
        <taxon>Pseudomonadota</taxon>
        <taxon>Alphaproteobacteria</taxon>
        <taxon>Hyphomicrobiales</taxon>
        <taxon>Phyllobacteriaceae</taxon>
        <taxon>Nitratireductor</taxon>
    </lineage>
</organism>
<dbReference type="RefSeq" id="WP_156711219.1">
    <property type="nucleotide sequence ID" value="NZ_WPHG01000001.1"/>
</dbReference>
<dbReference type="Proteomes" id="UP000463224">
    <property type="component" value="Unassembled WGS sequence"/>
</dbReference>
<dbReference type="AlphaFoldDB" id="A0A844QBD0"/>
<keyword evidence="2" id="KW-1185">Reference proteome</keyword>
<dbReference type="InterPro" id="IPR024532">
    <property type="entry name" value="DUF3830"/>
</dbReference>
<dbReference type="EMBL" id="WPHG01000001">
    <property type="protein sequence ID" value="MVA96257.1"/>
    <property type="molecule type" value="Genomic_DNA"/>
</dbReference>
<name>A0A844QBD0_9HYPH</name>
<comment type="caution">
    <text evidence="1">The sequence shown here is derived from an EMBL/GenBank/DDBJ whole genome shotgun (WGS) entry which is preliminary data.</text>
</comment>
<evidence type="ECO:0000313" key="2">
    <source>
        <dbReference type="Proteomes" id="UP000463224"/>
    </source>
</evidence>